<feature type="domain" description="O-methyltransferase dimerisation" evidence="6">
    <location>
        <begin position="62"/>
        <end position="129"/>
    </location>
</feature>
<dbReference type="PIRSF" id="PIRSF005739">
    <property type="entry name" value="O-mtase"/>
    <property type="match status" value="1"/>
</dbReference>
<dbReference type="InterPro" id="IPR016461">
    <property type="entry name" value="COMT-like"/>
</dbReference>
<evidence type="ECO:0000256" key="3">
    <source>
        <dbReference type="ARBA" id="ARBA00022691"/>
    </source>
</evidence>
<name>A0AAN8A1V0_9PEZI</name>
<dbReference type="InterPro" id="IPR029063">
    <property type="entry name" value="SAM-dependent_MTases_sf"/>
</dbReference>
<dbReference type="Pfam" id="PF08100">
    <property type="entry name" value="Dimerisation"/>
    <property type="match status" value="1"/>
</dbReference>
<evidence type="ECO:0000256" key="1">
    <source>
        <dbReference type="ARBA" id="ARBA00022603"/>
    </source>
</evidence>
<keyword evidence="3" id="KW-0949">S-adenosyl-L-methionine</keyword>
<dbReference type="PROSITE" id="PS51683">
    <property type="entry name" value="SAM_OMT_II"/>
    <property type="match status" value="1"/>
</dbReference>
<dbReference type="GO" id="GO:0008171">
    <property type="term" value="F:O-methyltransferase activity"/>
    <property type="evidence" value="ECO:0007669"/>
    <property type="project" value="InterPro"/>
</dbReference>
<evidence type="ECO:0000259" key="6">
    <source>
        <dbReference type="Pfam" id="PF08100"/>
    </source>
</evidence>
<keyword evidence="1" id="KW-0489">Methyltransferase</keyword>
<dbReference type="Gene3D" id="3.40.50.150">
    <property type="entry name" value="Vaccinia Virus protein VP39"/>
    <property type="match status" value="1"/>
</dbReference>
<evidence type="ECO:0000313" key="8">
    <source>
        <dbReference type="Proteomes" id="UP001310594"/>
    </source>
</evidence>
<dbReference type="SUPFAM" id="SSF46785">
    <property type="entry name" value="Winged helix' DNA-binding domain"/>
    <property type="match status" value="1"/>
</dbReference>
<dbReference type="EMBL" id="JAVRQU010000012">
    <property type="protein sequence ID" value="KAK5696501.1"/>
    <property type="molecule type" value="Genomic_DNA"/>
</dbReference>
<sequence length="393" mass="43217">MATSNITQLLTQVASTGLQATTASGRNAALSAARSLVSALESPAERIARMSWYDPLLIAAVRLGIDAKLFVKLREHAGEPMTISELADASNADPVLLARLLKLLATAEIVKEISANSFASTPTSDLLATPEGSGSIVNCFSGISTANSKIVDYFRTRSYRNPTDKDDSIWRYASGSELHYFEWVFKPGNEEEVEAFLNHMKFKTLATKWYEAAPIDQVFGGTCKEDEVLMVDVGGNTGYDILGFHRAHPNVKGRLIVQDLPKSIAAINQEEIKPVETMEHDFFTPQPVRGAKAYYLKMVLHDWPDSACRDILNNLKSALTPGYSKILINEIVVPDVGANWFETGIDMLMMVTHSSAERTETMWTQLIESVGLKITKVRACGDAVEKLIEVELA</sequence>
<dbReference type="GO" id="GO:0046983">
    <property type="term" value="F:protein dimerization activity"/>
    <property type="evidence" value="ECO:0007669"/>
    <property type="project" value="InterPro"/>
</dbReference>
<dbReference type="InterPro" id="IPR012967">
    <property type="entry name" value="COMT_dimerisation"/>
</dbReference>
<dbReference type="Gene3D" id="1.10.10.10">
    <property type="entry name" value="Winged helix-like DNA-binding domain superfamily/Winged helix DNA-binding domain"/>
    <property type="match status" value="1"/>
</dbReference>
<accession>A0AAN8A1V0</accession>
<dbReference type="PANTHER" id="PTHR43712:SF17">
    <property type="entry name" value="O-METHYLTRANSFERASE"/>
    <property type="match status" value="1"/>
</dbReference>
<dbReference type="InterPro" id="IPR001077">
    <property type="entry name" value="COMT_C"/>
</dbReference>
<evidence type="ECO:0008006" key="9">
    <source>
        <dbReference type="Google" id="ProtNLM"/>
    </source>
</evidence>
<evidence type="ECO:0000256" key="2">
    <source>
        <dbReference type="ARBA" id="ARBA00022679"/>
    </source>
</evidence>
<evidence type="ECO:0000256" key="4">
    <source>
        <dbReference type="PIRSR" id="PIRSR005739-1"/>
    </source>
</evidence>
<gene>
    <name evidence="7" type="ORF">LTR97_007804</name>
</gene>
<dbReference type="AlphaFoldDB" id="A0AAN8A1V0"/>
<dbReference type="Proteomes" id="UP001310594">
    <property type="component" value="Unassembled WGS sequence"/>
</dbReference>
<proteinExistence type="predicted"/>
<dbReference type="PANTHER" id="PTHR43712">
    <property type="entry name" value="PUTATIVE (AFU_ORTHOLOGUE AFUA_4G14580)-RELATED"/>
    <property type="match status" value="1"/>
</dbReference>
<dbReference type="Pfam" id="PF00891">
    <property type="entry name" value="Methyltransf_2"/>
    <property type="match status" value="1"/>
</dbReference>
<comment type="caution">
    <text evidence="7">The sequence shown here is derived from an EMBL/GenBank/DDBJ whole genome shotgun (WGS) entry which is preliminary data.</text>
</comment>
<organism evidence="7 8">
    <name type="scientific">Elasticomyces elasticus</name>
    <dbReference type="NCBI Taxonomy" id="574655"/>
    <lineage>
        <taxon>Eukaryota</taxon>
        <taxon>Fungi</taxon>
        <taxon>Dikarya</taxon>
        <taxon>Ascomycota</taxon>
        <taxon>Pezizomycotina</taxon>
        <taxon>Dothideomycetes</taxon>
        <taxon>Dothideomycetidae</taxon>
        <taxon>Mycosphaerellales</taxon>
        <taxon>Teratosphaeriaceae</taxon>
        <taxon>Elasticomyces</taxon>
    </lineage>
</organism>
<reference evidence="7" key="1">
    <citation type="submission" date="2023-08" db="EMBL/GenBank/DDBJ databases">
        <title>Black Yeasts Isolated from many extreme environments.</title>
        <authorList>
            <person name="Coleine C."/>
            <person name="Stajich J.E."/>
            <person name="Selbmann L."/>
        </authorList>
    </citation>
    <scope>NUCLEOTIDE SEQUENCE</scope>
    <source>
        <strain evidence="7">CCFEE 5810</strain>
    </source>
</reference>
<protein>
    <recommendedName>
        <fullName evidence="9">O-methyltransferase domain-containing protein</fullName>
    </recommendedName>
</protein>
<dbReference type="GO" id="GO:0032259">
    <property type="term" value="P:methylation"/>
    <property type="evidence" value="ECO:0007669"/>
    <property type="project" value="UniProtKB-KW"/>
</dbReference>
<evidence type="ECO:0000313" key="7">
    <source>
        <dbReference type="EMBL" id="KAK5696501.1"/>
    </source>
</evidence>
<keyword evidence="2" id="KW-0808">Transferase</keyword>
<feature type="domain" description="O-methyltransferase C-terminal" evidence="5">
    <location>
        <begin position="229"/>
        <end position="371"/>
    </location>
</feature>
<dbReference type="InterPro" id="IPR036390">
    <property type="entry name" value="WH_DNA-bd_sf"/>
</dbReference>
<dbReference type="SUPFAM" id="SSF53335">
    <property type="entry name" value="S-adenosyl-L-methionine-dependent methyltransferases"/>
    <property type="match status" value="1"/>
</dbReference>
<evidence type="ECO:0000259" key="5">
    <source>
        <dbReference type="Pfam" id="PF00891"/>
    </source>
</evidence>
<feature type="active site" description="Proton acceptor" evidence="4">
    <location>
        <position position="301"/>
    </location>
</feature>
<dbReference type="InterPro" id="IPR036388">
    <property type="entry name" value="WH-like_DNA-bd_sf"/>
</dbReference>